<dbReference type="PANTHER" id="PTHR46796">
    <property type="entry name" value="HTH-TYPE TRANSCRIPTIONAL ACTIVATOR RHAS-RELATED"/>
    <property type="match status" value="1"/>
</dbReference>
<organism evidence="5 6">
    <name type="scientific">Devosia nanyangense</name>
    <dbReference type="NCBI Taxonomy" id="1228055"/>
    <lineage>
        <taxon>Bacteria</taxon>
        <taxon>Pseudomonadati</taxon>
        <taxon>Pseudomonadota</taxon>
        <taxon>Alphaproteobacteria</taxon>
        <taxon>Hyphomicrobiales</taxon>
        <taxon>Devosiaceae</taxon>
        <taxon>Devosia</taxon>
    </lineage>
</organism>
<dbReference type="InterPro" id="IPR018060">
    <property type="entry name" value="HTH_AraC"/>
</dbReference>
<dbReference type="Pfam" id="PF00165">
    <property type="entry name" value="HTH_AraC"/>
    <property type="match status" value="1"/>
</dbReference>
<keyword evidence="2" id="KW-0238">DNA-binding</keyword>
<dbReference type="Pfam" id="PF20240">
    <property type="entry name" value="DUF6597"/>
    <property type="match status" value="1"/>
</dbReference>
<name>A0A933L242_9HYPH</name>
<evidence type="ECO:0000259" key="4">
    <source>
        <dbReference type="PROSITE" id="PS01124"/>
    </source>
</evidence>
<gene>
    <name evidence="5" type="ORF">HY834_10425</name>
</gene>
<dbReference type="AlphaFoldDB" id="A0A933L242"/>
<dbReference type="SUPFAM" id="SSF46689">
    <property type="entry name" value="Homeodomain-like"/>
    <property type="match status" value="1"/>
</dbReference>
<dbReference type="PROSITE" id="PS01124">
    <property type="entry name" value="HTH_ARAC_FAMILY_2"/>
    <property type="match status" value="1"/>
</dbReference>
<dbReference type="PANTHER" id="PTHR46796:SF15">
    <property type="entry name" value="BLL1074 PROTEIN"/>
    <property type="match status" value="1"/>
</dbReference>
<dbReference type="GO" id="GO:0003700">
    <property type="term" value="F:DNA-binding transcription factor activity"/>
    <property type="evidence" value="ECO:0007669"/>
    <property type="project" value="InterPro"/>
</dbReference>
<comment type="caution">
    <text evidence="5">The sequence shown here is derived from an EMBL/GenBank/DDBJ whole genome shotgun (WGS) entry which is preliminary data.</text>
</comment>
<evidence type="ECO:0000313" key="6">
    <source>
        <dbReference type="Proteomes" id="UP000782610"/>
    </source>
</evidence>
<dbReference type="GO" id="GO:0043565">
    <property type="term" value="F:sequence-specific DNA binding"/>
    <property type="evidence" value="ECO:0007669"/>
    <property type="project" value="InterPro"/>
</dbReference>
<evidence type="ECO:0000256" key="1">
    <source>
        <dbReference type="ARBA" id="ARBA00023015"/>
    </source>
</evidence>
<evidence type="ECO:0000313" key="5">
    <source>
        <dbReference type="EMBL" id="MBI4922156.1"/>
    </source>
</evidence>
<dbReference type="EMBL" id="JACRAF010000028">
    <property type="protein sequence ID" value="MBI4922156.1"/>
    <property type="molecule type" value="Genomic_DNA"/>
</dbReference>
<keyword evidence="1" id="KW-0805">Transcription regulation</keyword>
<feature type="domain" description="HTH araC/xylS-type" evidence="4">
    <location>
        <begin position="159"/>
        <end position="275"/>
    </location>
</feature>
<dbReference type="InterPro" id="IPR009057">
    <property type="entry name" value="Homeodomain-like_sf"/>
</dbReference>
<dbReference type="InterPro" id="IPR050204">
    <property type="entry name" value="AraC_XylS_family_regulators"/>
</dbReference>
<sequence length="288" mass="31735">MEFVVHRPARPLSAIVETITYFSSWTPDHLRERLIPDGAIEIIVDLTERPKRLFDTPEGGTGRDFRQAWISGMHRSPIIIEAQAQSSMFVIRFRPGAMRAVIGHDAESLTDRVEFLDDVVGSAASSLRDRLLEARGAAARIAAGEAWLNERWRQEPIAPPPLTYALRRLADPAGARIAEIAEDAGVSARQLQNLFRKWVGVSPKQYARIRRFQSVLAALSPGRGEGAADLFLRGEAIGEPDWARLAAATGYADQPHLVHEFRAFSGVTPGAYVSAYRGLTNYLPIGVA</sequence>
<protein>
    <submittedName>
        <fullName evidence="5">Helix-turn-helix transcriptional regulator</fullName>
    </submittedName>
</protein>
<proteinExistence type="predicted"/>
<evidence type="ECO:0000256" key="3">
    <source>
        <dbReference type="ARBA" id="ARBA00023163"/>
    </source>
</evidence>
<dbReference type="Proteomes" id="UP000782610">
    <property type="component" value="Unassembled WGS sequence"/>
</dbReference>
<dbReference type="InterPro" id="IPR046532">
    <property type="entry name" value="DUF6597"/>
</dbReference>
<reference evidence="5" key="1">
    <citation type="submission" date="2020-07" db="EMBL/GenBank/DDBJ databases">
        <title>Huge and variable diversity of episymbiotic CPR bacteria and DPANN archaea in groundwater ecosystems.</title>
        <authorList>
            <person name="He C.Y."/>
            <person name="Keren R."/>
            <person name="Whittaker M."/>
            <person name="Farag I.F."/>
            <person name="Doudna J."/>
            <person name="Cate J.H.D."/>
            <person name="Banfield J.F."/>
        </authorList>
    </citation>
    <scope>NUCLEOTIDE SEQUENCE</scope>
    <source>
        <strain evidence="5">NC_groundwater_1586_Pr3_B-0.1um_66_15</strain>
    </source>
</reference>
<dbReference type="Gene3D" id="1.10.10.60">
    <property type="entry name" value="Homeodomain-like"/>
    <property type="match status" value="1"/>
</dbReference>
<evidence type="ECO:0000256" key="2">
    <source>
        <dbReference type="ARBA" id="ARBA00023125"/>
    </source>
</evidence>
<keyword evidence="3" id="KW-0804">Transcription</keyword>
<accession>A0A933L242</accession>
<dbReference type="SMART" id="SM00342">
    <property type="entry name" value="HTH_ARAC"/>
    <property type="match status" value="1"/>
</dbReference>